<dbReference type="OrthoDB" id="732558at2759"/>
<evidence type="ECO:0000256" key="1">
    <source>
        <dbReference type="ARBA" id="ARBA00009414"/>
    </source>
</evidence>
<keyword evidence="5" id="KW-1185">Reference proteome</keyword>
<dbReference type="SMART" id="SM00568">
    <property type="entry name" value="GRAM"/>
    <property type="match status" value="1"/>
</dbReference>
<dbReference type="AlphaFoldDB" id="A0A835HYK2"/>
<comment type="similarity">
    <text evidence="1">Belongs to the GEM family.</text>
</comment>
<accession>A0A835HYK2</accession>
<dbReference type="InterPro" id="IPR011993">
    <property type="entry name" value="PH-like_dom_sf"/>
</dbReference>
<comment type="caution">
    <text evidence="4">The sequence shown here is derived from an EMBL/GenBank/DDBJ whole genome shotgun (WGS) entry which is preliminary data.</text>
</comment>
<dbReference type="InterPro" id="IPR037848">
    <property type="entry name" value="GEM-like"/>
</dbReference>
<reference evidence="4 5" key="1">
    <citation type="submission" date="2020-10" db="EMBL/GenBank/DDBJ databases">
        <title>The Coptis chinensis genome and diversification of protoberbering-type alkaloids.</title>
        <authorList>
            <person name="Wang B."/>
            <person name="Shu S."/>
            <person name="Song C."/>
            <person name="Liu Y."/>
        </authorList>
    </citation>
    <scope>NUCLEOTIDE SEQUENCE [LARGE SCALE GENOMIC DNA]</scope>
    <source>
        <strain evidence="4">HL-2020</strain>
        <tissue evidence="4">Leaf</tissue>
    </source>
</reference>
<dbReference type="CDD" id="cd13222">
    <property type="entry name" value="PH-GRAM_GEM"/>
    <property type="match status" value="1"/>
</dbReference>
<evidence type="ECO:0000259" key="3">
    <source>
        <dbReference type="SMART" id="SM00568"/>
    </source>
</evidence>
<protein>
    <recommendedName>
        <fullName evidence="3">GRAM domain-containing protein</fullName>
    </recommendedName>
</protein>
<feature type="compositionally biased region" description="Polar residues" evidence="2">
    <location>
        <begin position="41"/>
        <end position="50"/>
    </location>
</feature>
<organism evidence="4 5">
    <name type="scientific">Coptis chinensis</name>
    <dbReference type="NCBI Taxonomy" id="261450"/>
    <lineage>
        <taxon>Eukaryota</taxon>
        <taxon>Viridiplantae</taxon>
        <taxon>Streptophyta</taxon>
        <taxon>Embryophyta</taxon>
        <taxon>Tracheophyta</taxon>
        <taxon>Spermatophyta</taxon>
        <taxon>Magnoliopsida</taxon>
        <taxon>Ranunculales</taxon>
        <taxon>Ranunculaceae</taxon>
        <taxon>Coptidoideae</taxon>
        <taxon>Coptis</taxon>
    </lineage>
</organism>
<feature type="region of interest" description="Disordered" evidence="2">
    <location>
        <begin position="1"/>
        <end position="55"/>
    </location>
</feature>
<dbReference type="Proteomes" id="UP000631114">
    <property type="component" value="Unassembled WGS sequence"/>
</dbReference>
<feature type="domain" description="GRAM" evidence="3">
    <location>
        <begin position="136"/>
        <end position="214"/>
    </location>
</feature>
<gene>
    <name evidence="4" type="ORF">IFM89_032217</name>
</gene>
<evidence type="ECO:0000313" key="5">
    <source>
        <dbReference type="Proteomes" id="UP000631114"/>
    </source>
</evidence>
<proteinExistence type="inferred from homology"/>
<sequence length="265" mass="29351">MNTKPEEAQPNQSSTPPASAPSDQNQSTEKWGTDIMGAPASPSSHPNNQKAAALWQAEEHHEPPYHPYIQYSPVDQKPSNNPIEPVIHIFNSWTTKAESLARNIWQNLKTGSSVPDTLYGKVGLTTKVLTGGGFETLYKHTFVNDPNEKLKKTFACYLSTATGPVAGTLYLTNINVAFCSDRPLSFTAPSGQVAWSYYKVMIPLAKISSINPISMKEDPPEKYIQIDTIDNHDFWFMGFVNYDKASQNLSQSFSDFVSRTAHFAG</sequence>
<dbReference type="Pfam" id="PF02893">
    <property type="entry name" value="GRAM"/>
    <property type="match status" value="1"/>
</dbReference>
<evidence type="ECO:0000313" key="4">
    <source>
        <dbReference type="EMBL" id="KAF9607101.1"/>
    </source>
</evidence>
<evidence type="ECO:0000256" key="2">
    <source>
        <dbReference type="SAM" id="MobiDB-lite"/>
    </source>
</evidence>
<dbReference type="Gene3D" id="2.30.29.30">
    <property type="entry name" value="Pleckstrin-homology domain (PH domain)/Phosphotyrosine-binding domain (PTB)"/>
    <property type="match status" value="1"/>
</dbReference>
<dbReference type="PANTHER" id="PTHR31969">
    <property type="entry name" value="GEM-LIKE PROTEIN 2"/>
    <property type="match status" value="1"/>
</dbReference>
<dbReference type="EMBL" id="JADFTS010000005">
    <property type="protein sequence ID" value="KAF9607101.1"/>
    <property type="molecule type" value="Genomic_DNA"/>
</dbReference>
<dbReference type="InterPro" id="IPR004182">
    <property type="entry name" value="GRAM"/>
</dbReference>
<name>A0A835HYK2_9MAGN</name>
<feature type="compositionally biased region" description="Polar residues" evidence="2">
    <location>
        <begin position="8"/>
        <end position="30"/>
    </location>
</feature>